<evidence type="ECO:0000313" key="3">
    <source>
        <dbReference type="EMBL" id="PVD35630.1"/>
    </source>
</evidence>
<feature type="compositionally biased region" description="Acidic residues" evidence="2">
    <location>
        <begin position="114"/>
        <end position="125"/>
    </location>
</feature>
<proteinExistence type="inferred from homology"/>
<comment type="caution">
    <text evidence="3">The sequence shown here is derived from an EMBL/GenBank/DDBJ whole genome shotgun (WGS) entry which is preliminary data.</text>
</comment>
<keyword evidence="4" id="KW-1185">Reference proteome</keyword>
<feature type="compositionally biased region" description="Gly residues" evidence="2">
    <location>
        <begin position="134"/>
        <end position="149"/>
    </location>
</feature>
<organism evidence="3 4">
    <name type="scientific">Pomacea canaliculata</name>
    <name type="common">Golden apple snail</name>
    <dbReference type="NCBI Taxonomy" id="400727"/>
    <lineage>
        <taxon>Eukaryota</taxon>
        <taxon>Metazoa</taxon>
        <taxon>Spiralia</taxon>
        <taxon>Lophotrochozoa</taxon>
        <taxon>Mollusca</taxon>
        <taxon>Gastropoda</taxon>
        <taxon>Caenogastropoda</taxon>
        <taxon>Architaenioglossa</taxon>
        <taxon>Ampullarioidea</taxon>
        <taxon>Ampullariidae</taxon>
        <taxon>Pomacea</taxon>
    </lineage>
</organism>
<accession>A0A2T7PQG0</accession>
<feature type="region of interest" description="Disordered" evidence="2">
    <location>
        <begin position="111"/>
        <end position="149"/>
    </location>
</feature>
<name>A0A2T7PQG0_POMCA</name>
<dbReference type="InterPro" id="IPR049630">
    <property type="entry name" value="DYDC-like_DD"/>
</dbReference>
<sequence length="149" mass="17164">MDSEYLKSTVGEPLRLCLAELCAKMPADPIEFIGRWLYNYKKRMYDEMIAREEERLMGVEKVELERRLRRLAFLKAERELFEILLRQSMEESGHLERGSPSFVYNYFTVRGPDDPEISYVEEEEDSGRGESGRRGGSGRSQGNGRGAAS</sequence>
<dbReference type="InterPro" id="IPR007858">
    <property type="entry name" value="Dpy-30_motif"/>
</dbReference>
<dbReference type="EMBL" id="PZQS01000002">
    <property type="protein sequence ID" value="PVD35630.1"/>
    <property type="molecule type" value="Genomic_DNA"/>
</dbReference>
<dbReference type="InterPro" id="IPR037856">
    <property type="entry name" value="Sdc1/DPY30"/>
</dbReference>
<dbReference type="PANTHER" id="PTHR23356:SF16">
    <property type="entry name" value="DPY30 DOMAIN CONTAINING 2"/>
    <property type="match status" value="1"/>
</dbReference>
<reference evidence="3 4" key="1">
    <citation type="submission" date="2018-04" db="EMBL/GenBank/DDBJ databases">
        <title>The genome of golden apple snail Pomacea canaliculata provides insight into stress tolerance and invasive adaptation.</title>
        <authorList>
            <person name="Liu C."/>
            <person name="Liu B."/>
            <person name="Ren Y."/>
            <person name="Zhang Y."/>
            <person name="Wang H."/>
            <person name="Li S."/>
            <person name="Jiang F."/>
            <person name="Yin L."/>
            <person name="Zhang G."/>
            <person name="Qian W."/>
            <person name="Fan W."/>
        </authorList>
    </citation>
    <scope>NUCLEOTIDE SEQUENCE [LARGE SCALE GENOMIC DNA]</scope>
    <source>
        <strain evidence="3">SZHN2017</strain>
        <tissue evidence="3">Muscle</tissue>
    </source>
</reference>
<evidence type="ECO:0008006" key="5">
    <source>
        <dbReference type="Google" id="ProtNLM"/>
    </source>
</evidence>
<dbReference type="Proteomes" id="UP000245119">
    <property type="component" value="Linkage Group LG2"/>
</dbReference>
<dbReference type="AlphaFoldDB" id="A0A2T7PQG0"/>
<gene>
    <name evidence="3" type="ORF">C0Q70_02593</name>
</gene>
<evidence type="ECO:0000256" key="2">
    <source>
        <dbReference type="SAM" id="MobiDB-lite"/>
    </source>
</evidence>
<comment type="similarity">
    <text evidence="1">Belongs to the dpy-30 family.</text>
</comment>
<dbReference type="Pfam" id="PF05186">
    <property type="entry name" value="Dpy-30"/>
    <property type="match status" value="1"/>
</dbReference>
<dbReference type="OrthoDB" id="432281at2759"/>
<dbReference type="PANTHER" id="PTHR23356">
    <property type="entry name" value="DPY30-RELATED"/>
    <property type="match status" value="1"/>
</dbReference>
<protein>
    <recommendedName>
        <fullName evidence="5">DPY30 domain-containing protein 1</fullName>
    </recommendedName>
</protein>
<evidence type="ECO:0000313" key="4">
    <source>
        <dbReference type="Proteomes" id="UP000245119"/>
    </source>
</evidence>
<dbReference type="Gene3D" id="1.20.890.10">
    <property type="entry name" value="cAMP-dependent protein kinase regulatory subunit, dimerization-anchoring domain"/>
    <property type="match status" value="1"/>
</dbReference>
<evidence type="ECO:0000256" key="1">
    <source>
        <dbReference type="ARBA" id="ARBA00010849"/>
    </source>
</evidence>
<dbReference type="GO" id="GO:0048188">
    <property type="term" value="C:Set1C/COMPASS complex"/>
    <property type="evidence" value="ECO:0007669"/>
    <property type="project" value="InterPro"/>
</dbReference>
<dbReference type="CDD" id="cd22966">
    <property type="entry name" value="DD_DYDC-like"/>
    <property type="match status" value="1"/>
</dbReference>